<gene>
    <name evidence="1" type="ORF">I4I82_00400</name>
</gene>
<accession>A0ABS6U1L6</accession>
<evidence type="ECO:0000313" key="1">
    <source>
        <dbReference type="EMBL" id="MBW0126157.1"/>
    </source>
</evidence>
<dbReference type="EMBL" id="JADQDF010000001">
    <property type="protein sequence ID" value="MBW0126157.1"/>
    <property type="molecule type" value="Genomic_DNA"/>
</dbReference>
<proteinExistence type="predicted"/>
<sequence length="90" mass="9216">MSSGRAASRTPPVLRVSSPPVLTASATCWKGSCVVRRWGDMLDGAMAISRSSSVSIASISTSCADDICPSVELMASGMRAIRAEGPASPT</sequence>
<keyword evidence="2" id="KW-1185">Reference proteome</keyword>
<dbReference type="Proteomes" id="UP000694300">
    <property type="component" value="Unassembled WGS sequence"/>
</dbReference>
<evidence type="ECO:0000313" key="2">
    <source>
        <dbReference type="Proteomes" id="UP000694300"/>
    </source>
</evidence>
<protein>
    <submittedName>
        <fullName evidence="1">Uncharacterized protein</fullName>
    </submittedName>
</protein>
<name>A0ABS6U1L6_9PSEU</name>
<comment type="caution">
    <text evidence="1">The sequence shown here is derived from an EMBL/GenBank/DDBJ whole genome shotgun (WGS) entry which is preliminary data.</text>
</comment>
<reference evidence="1 2" key="1">
    <citation type="submission" date="2020-11" db="EMBL/GenBank/DDBJ databases">
        <title>Pseudonocardia abyssalis sp. nov. and Pseudonocardia oceani sp. nov., description and phylogenomic analysis of two novel actinomycetes isolated from the deep Southern Ocean.</title>
        <authorList>
            <person name="Parra J."/>
        </authorList>
    </citation>
    <scope>NUCLEOTIDE SEQUENCE [LARGE SCALE GENOMIC DNA]</scope>
    <source>
        <strain evidence="2">KRD185</strain>
    </source>
</reference>
<dbReference type="RefSeq" id="WP_218594986.1">
    <property type="nucleotide sequence ID" value="NZ_JADQDF010000001.1"/>
</dbReference>
<organism evidence="1 2">
    <name type="scientific">Pseudonocardia oceani</name>
    <dbReference type="NCBI Taxonomy" id="2792013"/>
    <lineage>
        <taxon>Bacteria</taxon>
        <taxon>Bacillati</taxon>
        <taxon>Actinomycetota</taxon>
        <taxon>Actinomycetes</taxon>
        <taxon>Pseudonocardiales</taxon>
        <taxon>Pseudonocardiaceae</taxon>
        <taxon>Pseudonocardia</taxon>
    </lineage>
</organism>